<dbReference type="AlphaFoldDB" id="A0A1Y2HQA2"/>
<feature type="compositionally biased region" description="Low complexity" evidence="1">
    <location>
        <begin position="151"/>
        <end position="161"/>
    </location>
</feature>
<organism evidence="2 3">
    <name type="scientific">Catenaria anguillulae PL171</name>
    <dbReference type="NCBI Taxonomy" id="765915"/>
    <lineage>
        <taxon>Eukaryota</taxon>
        <taxon>Fungi</taxon>
        <taxon>Fungi incertae sedis</taxon>
        <taxon>Blastocladiomycota</taxon>
        <taxon>Blastocladiomycetes</taxon>
        <taxon>Blastocladiales</taxon>
        <taxon>Catenariaceae</taxon>
        <taxon>Catenaria</taxon>
    </lineage>
</organism>
<reference evidence="2 3" key="1">
    <citation type="submission" date="2016-07" db="EMBL/GenBank/DDBJ databases">
        <title>Pervasive Adenine N6-methylation of Active Genes in Fungi.</title>
        <authorList>
            <consortium name="DOE Joint Genome Institute"/>
            <person name="Mondo S.J."/>
            <person name="Dannebaum R.O."/>
            <person name="Kuo R.C."/>
            <person name="Labutti K."/>
            <person name="Haridas S."/>
            <person name="Kuo A."/>
            <person name="Salamov A."/>
            <person name="Ahrendt S.R."/>
            <person name="Lipzen A."/>
            <person name="Sullivan W."/>
            <person name="Andreopoulos W.B."/>
            <person name="Clum A."/>
            <person name="Lindquist E."/>
            <person name="Daum C."/>
            <person name="Ramamoorthy G.K."/>
            <person name="Gryganskyi A."/>
            <person name="Culley D."/>
            <person name="Magnuson J.K."/>
            <person name="James T.Y."/>
            <person name="O'Malley M.A."/>
            <person name="Stajich J.E."/>
            <person name="Spatafora J.W."/>
            <person name="Visel A."/>
            <person name="Grigoriev I.V."/>
        </authorList>
    </citation>
    <scope>NUCLEOTIDE SEQUENCE [LARGE SCALE GENOMIC DNA]</scope>
    <source>
        <strain evidence="2 3">PL171</strain>
    </source>
</reference>
<gene>
    <name evidence="2" type="ORF">BCR44DRAFT_160969</name>
</gene>
<name>A0A1Y2HQA2_9FUNG</name>
<proteinExistence type="predicted"/>
<dbReference type="EMBL" id="MCFL01000018">
    <property type="protein sequence ID" value="ORZ36124.1"/>
    <property type="molecule type" value="Genomic_DNA"/>
</dbReference>
<protein>
    <submittedName>
        <fullName evidence="2">Uncharacterized protein</fullName>
    </submittedName>
</protein>
<comment type="caution">
    <text evidence="2">The sequence shown here is derived from an EMBL/GenBank/DDBJ whole genome shotgun (WGS) entry which is preliminary data.</text>
</comment>
<dbReference type="Proteomes" id="UP000193411">
    <property type="component" value="Unassembled WGS sequence"/>
</dbReference>
<feature type="non-terminal residue" evidence="2">
    <location>
        <position position="185"/>
    </location>
</feature>
<sequence length="185" mass="19403">AFYNVTVLVGKTVTSTLCNQLEPCHSTILCLAAPSATTLDLPVTLATATTQIRSPLHGLHRLLWQPQERPAAHRLPWQQVTRSPSFRSTAAWNRTLAPPPPQVASKSLPKPSPAGVASAVSNKAGSATPSVTPTLADPIAVAAPNNPRKTPANPGPANLPAAKKRAGTSATSDPYAIWDTPYDPN</sequence>
<evidence type="ECO:0000256" key="1">
    <source>
        <dbReference type="SAM" id="MobiDB-lite"/>
    </source>
</evidence>
<accession>A0A1Y2HQA2</accession>
<feature type="region of interest" description="Disordered" evidence="1">
    <location>
        <begin position="92"/>
        <end position="185"/>
    </location>
</feature>
<evidence type="ECO:0000313" key="2">
    <source>
        <dbReference type="EMBL" id="ORZ36124.1"/>
    </source>
</evidence>
<keyword evidence="3" id="KW-1185">Reference proteome</keyword>
<feature type="non-terminal residue" evidence="2">
    <location>
        <position position="1"/>
    </location>
</feature>
<evidence type="ECO:0000313" key="3">
    <source>
        <dbReference type="Proteomes" id="UP000193411"/>
    </source>
</evidence>
<feature type="compositionally biased region" description="Polar residues" evidence="1">
    <location>
        <begin position="119"/>
        <end position="133"/>
    </location>
</feature>